<dbReference type="Gene3D" id="3.40.50.2000">
    <property type="entry name" value="Glycogen Phosphorylase B"/>
    <property type="match status" value="2"/>
</dbReference>
<dbReference type="SUPFAM" id="SSF53756">
    <property type="entry name" value="UDP-Glycosyltransferase/glycogen phosphorylase"/>
    <property type="match status" value="1"/>
</dbReference>
<dbReference type="AlphaFoldDB" id="A0A1I5BS40"/>
<keyword evidence="1" id="KW-0808">Transferase</keyword>
<dbReference type="EMBL" id="FOVJ01000003">
    <property type="protein sequence ID" value="SFN77191.1"/>
    <property type="molecule type" value="Genomic_DNA"/>
</dbReference>
<proteinExistence type="predicted"/>
<organism evidence="1 2">
    <name type="scientific">Nitrosospira briensis</name>
    <dbReference type="NCBI Taxonomy" id="35799"/>
    <lineage>
        <taxon>Bacteria</taxon>
        <taxon>Pseudomonadati</taxon>
        <taxon>Pseudomonadota</taxon>
        <taxon>Betaproteobacteria</taxon>
        <taxon>Nitrosomonadales</taxon>
        <taxon>Nitrosomonadaceae</taxon>
        <taxon>Nitrosospira</taxon>
    </lineage>
</organism>
<dbReference type="Proteomes" id="UP000183107">
    <property type="component" value="Unassembled WGS sequence"/>
</dbReference>
<dbReference type="STRING" id="1266925.GCA_000619905_01941"/>
<dbReference type="InterPro" id="IPR050194">
    <property type="entry name" value="Glycosyltransferase_grp1"/>
</dbReference>
<sequence length="373" mass="40511">MKPAGLRIGLVGPLPPPSGGMANQTLQLARLLRGEDAVVELIQVNRPYRPGWIGRIKGIRAGFRLLPYLGHLWFSANRVQLFHVMANSGWSWHLFAAPAIWIARIKGKPVIINYRGGEADNFFDKAFFWVKPSLHRANAIIVPSGFLEAVFGKRGFSTDIVPNIIDLSRFGAEIHPASSTAEAGFPHIIVTRNLEPIYDNATALRAFSIVKRVLPTAKLTLAGSGPEGEALEALACRLGLADAVTFTGRLDNEGMAAVYRSADVMINPSLVDNMPISVLEALASGIPVVSTNVGGVPYLVEHEKTALLVPAQDPEAMAEAVLSLLNDPLKTKQMTQAGLESVQQYAWPNVRDSLFRVYGNVLENSNRSMACVK</sequence>
<evidence type="ECO:0000313" key="1">
    <source>
        <dbReference type="EMBL" id="SFN77191.1"/>
    </source>
</evidence>
<name>A0A1I5BS40_9PROT</name>
<dbReference type="CDD" id="cd03801">
    <property type="entry name" value="GT4_PimA-like"/>
    <property type="match status" value="1"/>
</dbReference>
<keyword evidence="2" id="KW-1185">Reference proteome</keyword>
<dbReference type="RefSeq" id="WP_256208504.1">
    <property type="nucleotide sequence ID" value="NZ_FOVJ01000003.1"/>
</dbReference>
<evidence type="ECO:0000313" key="2">
    <source>
        <dbReference type="Proteomes" id="UP000183107"/>
    </source>
</evidence>
<dbReference type="Pfam" id="PF13692">
    <property type="entry name" value="Glyco_trans_1_4"/>
    <property type="match status" value="1"/>
</dbReference>
<accession>A0A1I5BS40</accession>
<dbReference type="GO" id="GO:0016757">
    <property type="term" value="F:glycosyltransferase activity"/>
    <property type="evidence" value="ECO:0007669"/>
    <property type="project" value="TreeGrafter"/>
</dbReference>
<protein>
    <submittedName>
        <fullName evidence="1">Glycosyltransferase involved in cell wall bisynthesis</fullName>
    </submittedName>
</protein>
<reference evidence="2" key="1">
    <citation type="submission" date="2016-10" db="EMBL/GenBank/DDBJ databases">
        <authorList>
            <person name="Varghese N."/>
        </authorList>
    </citation>
    <scope>NUCLEOTIDE SEQUENCE [LARGE SCALE GENOMIC DNA]</scope>
    <source>
        <strain evidence="2">Nsp8</strain>
    </source>
</reference>
<dbReference type="PANTHER" id="PTHR45947:SF3">
    <property type="entry name" value="SULFOQUINOVOSYL TRANSFERASE SQD2"/>
    <property type="match status" value="1"/>
</dbReference>
<gene>
    <name evidence="1" type="ORF">SAMN05216386_1783</name>
</gene>
<dbReference type="PANTHER" id="PTHR45947">
    <property type="entry name" value="SULFOQUINOVOSYL TRANSFERASE SQD2"/>
    <property type="match status" value="1"/>
</dbReference>